<protein>
    <recommendedName>
        <fullName evidence="4">SSCRP protein</fullName>
    </recommendedName>
</protein>
<feature type="transmembrane region" description="Helical" evidence="1">
    <location>
        <begin position="18"/>
        <end position="38"/>
    </location>
</feature>
<feature type="transmembrane region" description="Helical" evidence="1">
    <location>
        <begin position="142"/>
        <end position="175"/>
    </location>
</feature>
<dbReference type="EMBL" id="PPTA01000007">
    <property type="protein sequence ID" value="TFB02201.1"/>
    <property type="molecule type" value="Genomic_DNA"/>
</dbReference>
<evidence type="ECO:0008006" key="4">
    <source>
        <dbReference type="Google" id="ProtNLM"/>
    </source>
</evidence>
<accession>A0ABY2H352</accession>
<feature type="transmembrane region" description="Helical" evidence="1">
    <location>
        <begin position="107"/>
        <end position="130"/>
    </location>
</feature>
<gene>
    <name evidence="2" type="ORF">CCMA1212_005732</name>
</gene>
<keyword evidence="1" id="KW-0472">Membrane</keyword>
<keyword evidence="1" id="KW-0812">Transmembrane</keyword>
<keyword evidence="3" id="KW-1185">Reference proteome</keyword>
<reference evidence="2 3" key="1">
    <citation type="submission" date="2018-01" db="EMBL/GenBank/DDBJ databases">
        <title>Genome characterization of the sugarcane-associated fungus Trichoderma ghanense CCMA-1212 and their application in lignocelulose bioconversion.</title>
        <authorList>
            <person name="Steindorff A.S."/>
            <person name="Mendes T.D."/>
            <person name="Vilela E.S.D."/>
            <person name="Rodrigues D.S."/>
            <person name="Formighieri E.F."/>
            <person name="Melo I.S."/>
            <person name="Favaro L.C.L."/>
        </authorList>
    </citation>
    <scope>NUCLEOTIDE SEQUENCE [LARGE SCALE GENOMIC DNA]</scope>
    <source>
        <strain evidence="2 3">CCMA-1212</strain>
    </source>
</reference>
<name>A0ABY2H352_9HYPO</name>
<dbReference type="GeneID" id="300577429"/>
<dbReference type="RefSeq" id="XP_073558402.1">
    <property type="nucleotide sequence ID" value="XM_073702979.1"/>
</dbReference>
<proteinExistence type="predicted"/>
<evidence type="ECO:0000313" key="3">
    <source>
        <dbReference type="Proteomes" id="UP001642720"/>
    </source>
</evidence>
<organism evidence="2 3">
    <name type="scientific">Trichoderma ghanense</name>
    <dbReference type="NCBI Taxonomy" id="65468"/>
    <lineage>
        <taxon>Eukaryota</taxon>
        <taxon>Fungi</taxon>
        <taxon>Dikarya</taxon>
        <taxon>Ascomycota</taxon>
        <taxon>Pezizomycotina</taxon>
        <taxon>Sordariomycetes</taxon>
        <taxon>Hypocreomycetidae</taxon>
        <taxon>Hypocreales</taxon>
        <taxon>Hypocreaceae</taxon>
        <taxon>Trichoderma</taxon>
    </lineage>
</organism>
<evidence type="ECO:0000256" key="1">
    <source>
        <dbReference type="SAM" id="Phobius"/>
    </source>
</evidence>
<sequence length="189" mass="21515">MAIDAEDVALLFALFLRFLLWLLHVFFATGYIILCKWLQHIRNHEFDQQHRIIDRRYCLVAIIFYSLATAVHLGCVLRMVCDAICCYRKQSGSHGPRDKTLFEEPHLWYIGITMNVIPHIVLLFPYIRWLQGFEANGKGSNAAYTIACIAVSALNISAAALAYLGLVFVMGLLVWSGVESRRESILPIQ</sequence>
<feature type="transmembrane region" description="Helical" evidence="1">
    <location>
        <begin position="59"/>
        <end position="80"/>
    </location>
</feature>
<keyword evidence="1" id="KW-1133">Transmembrane helix</keyword>
<dbReference type="Proteomes" id="UP001642720">
    <property type="component" value="Unassembled WGS sequence"/>
</dbReference>
<evidence type="ECO:0000313" key="2">
    <source>
        <dbReference type="EMBL" id="TFB02201.1"/>
    </source>
</evidence>
<comment type="caution">
    <text evidence="2">The sequence shown here is derived from an EMBL/GenBank/DDBJ whole genome shotgun (WGS) entry which is preliminary data.</text>
</comment>